<dbReference type="InterPro" id="IPR031052">
    <property type="entry name" value="FHY3/FAR1"/>
</dbReference>
<dbReference type="GO" id="GO:0008270">
    <property type="term" value="F:zinc ion binding"/>
    <property type="evidence" value="ECO:0007669"/>
    <property type="project" value="UniProtKB-UniRule"/>
</dbReference>
<dbReference type="InterPro" id="IPR007527">
    <property type="entry name" value="Znf_SWIM"/>
</dbReference>
<dbReference type="InterPro" id="IPR018289">
    <property type="entry name" value="MULE_transposase_dom"/>
</dbReference>
<keyword evidence="1 2" id="KW-0863">Zinc-finger</keyword>
<accession>Q53MK6</accession>
<dbReference type="AlphaFoldDB" id="Q53MK6"/>
<dbReference type="PANTHER" id="PTHR31669">
    <property type="entry name" value="PROTEIN FAR1-RELATED SEQUENCE 10-RELATED"/>
    <property type="match status" value="1"/>
</dbReference>
<reference evidence="6" key="2">
    <citation type="journal article" date="2008" name="Nucleic Acids Res.">
        <title>The rice annotation project database (RAP-DB): 2008 update.</title>
        <authorList>
            <consortium name="The rice annotation project (RAP)"/>
        </authorList>
    </citation>
    <scope>GENOME REANNOTATION</scope>
    <source>
        <strain evidence="6">cv. Nipponbare</strain>
    </source>
</reference>
<keyword evidence="2" id="KW-0539">Nucleus</keyword>
<comment type="similarity">
    <text evidence="2">Belongs to the FHY3/FAR1 family.</text>
</comment>
<feature type="domain" description="SWIM-type" evidence="4">
    <location>
        <begin position="547"/>
        <end position="583"/>
    </location>
</feature>
<evidence type="ECO:0000256" key="2">
    <source>
        <dbReference type="RuleBase" id="RU367018"/>
    </source>
</evidence>
<reference evidence="6" key="1">
    <citation type="journal article" date="2005" name="Nature">
        <title>The map-based sequence of the rice genome.</title>
        <authorList>
            <consortium name="International rice genome sequencing project (IRGSP)"/>
            <person name="Matsumoto T."/>
            <person name="Wu J."/>
            <person name="Kanamori H."/>
            <person name="Katayose Y."/>
            <person name="Fujisawa M."/>
            <person name="Namiki N."/>
            <person name="Mizuno H."/>
            <person name="Yamamoto K."/>
            <person name="Antonio B.A."/>
            <person name="Baba T."/>
            <person name="Sakata K."/>
            <person name="Nagamura Y."/>
            <person name="Aoki H."/>
            <person name="Arikawa K."/>
            <person name="Arita K."/>
            <person name="Bito T."/>
            <person name="Chiden Y."/>
            <person name="Fujitsuka N."/>
            <person name="Fukunaka R."/>
            <person name="Hamada M."/>
            <person name="Harada C."/>
            <person name="Hayashi A."/>
            <person name="Hijishita S."/>
            <person name="Honda M."/>
            <person name="Hosokawa S."/>
            <person name="Ichikawa Y."/>
            <person name="Idonuma A."/>
            <person name="Iijima M."/>
            <person name="Ikeda M."/>
            <person name="Ikeno M."/>
            <person name="Ito K."/>
            <person name="Ito S."/>
            <person name="Ito T."/>
            <person name="Ito Y."/>
            <person name="Ito Y."/>
            <person name="Iwabuchi A."/>
            <person name="Kamiya K."/>
            <person name="Karasawa W."/>
            <person name="Kurita K."/>
            <person name="Katagiri S."/>
            <person name="Kikuta A."/>
            <person name="Kobayashi H."/>
            <person name="Kobayashi N."/>
            <person name="Machita K."/>
            <person name="Maehara T."/>
            <person name="Masukawa M."/>
            <person name="Mizubayashi T."/>
            <person name="Mukai Y."/>
            <person name="Nagasaki H."/>
            <person name="Nagata Y."/>
            <person name="Naito S."/>
            <person name="Nakashima M."/>
            <person name="Nakama Y."/>
            <person name="Nakamichi Y."/>
            <person name="Nakamura M."/>
            <person name="Meguro A."/>
            <person name="Negishi M."/>
            <person name="Ohta I."/>
            <person name="Ohta T."/>
            <person name="Okamoto M."/>
            <person name="Ono N."/>
            <person name="Saji S."/>
            <person name="Sakaguchi M."/>
            <person name="Sakai K."/>
            <person name="Shibata M."/>
            <person name="Shimokawa T."/>
            <person name="Song J."/>
            <person name="Takazaki Y."/>
            <person name="Terasawa K."/>
            <person name="Tsugane M."/>
            <person name="Tsuji K."/>
            <person name="Ueda S."/>
            <person name="Waki K."/>
            <person name="Yamagata H."/>
            <person name="Yamamoto M."/>
            <person name="Yamamoto S."/>
            <person name="Yamane H."/>
            <person name="Yoshiki S."/>
            <person name="Yoshihara R."/>
            <person name="Yukawa K."/>
            <person name="Zhong H."/>
            <person name="Yano M."/>
            <person name="Yuan Q."/>
            <person name="Ouyang S."/>
            <person name="Liu J."/>
            <person name="Jones K.M."/>
            <person name="Gansberger K."/>
            <person name="Moffat K."/>
            <person name="Hill J."/>
            <person name="Bera J."/>
            <person name="Fadrosh D."/>
            <person name="Jin S."/>
            <person name="Johri S."/>
            <person name="Kim M."/>
            <person name="Overton L."/>
            <person name="Reardon M."/>
            <person name="Tsitrin T."/>
            <person name="Vuong H."/>
            <person name="Weaver B."/>
            <person name="Ciecko A."/>
            <person name="Tallon L."/>
            <person name="Jackson J."/>
            <person name="Pai G."/>
            <person name="Aken S.V."/>
            <person name="Utterback T."/>
            <person name="Reidmuller S."/>
            <person name="Feldblyum T."/>
            <person name="Hsiao J."/>
            <person name="Zismann V."/>
            <person name="Iobst S."/>
            <person name="de Vazeille A.R."/>
            <person name="Buell C.R."/>
            <person name="Ying K."/>
            <person name="Li Y."/>
            <person name="Lu T."/>
            <person name="Huang Y."/>
            <person name="Zhao Q."/>
            <person name="Feng Q."/>
            <person name="Zhang L."/>
            <person name="Zhu J."/>
            <person name="Weng Q."/>
            <person name="Mu J."/>
            <person name="Lu Y."/>
            <person name="Fan D."/>
            <person name="Liu Y."/>
            <person name="Guan J."/>
            <person name="Zhang Y."/>
            <person name="Yu S."/>
            <person name="Liu X."/>
            <person name="Zhang Y."/>
            <person name="Hong G."/>
            <person name="Han B."/>
            <person name="Choisne N."/>
            <person name="Demange N."/>
            <person name="Orjeda G."/>
            <person name="Samain S."/>
            <person name="Cattolico L."/>
            <person name="Pelletier E."/>
            <person name="Couloux A."/>
            <person name="Segurens B."/>
            <person name="Wincker P."/>
            <person name="D'Hont A."/>
            <person name="Scarpelli C."/>
            <person name="Weissenbach J."/>
            <person name="Salanoubat M."/>
            <person name="Quetier F."/>
            <person name="Yu Y."/>
            <person name="Kim H.R."/>
            <person name="Rambo T."/>
            <person name="Currie J."/>
            <person name="Collura K."/>
            <person name="Luo M."/>
            <person name="Yang T."/>
            <person name="Ammiraju J.S.S."/>
            <person name="Engler F."/>
            <person name="Soderlund C."/>
            <person name="Wing R.A."/>
            <person name="Palmer L.E."/>
            <person name="de la Bastide M."/>
            <person name="Spiegel L."/>
            <person name="Nascimento L."/>
            <person name="Zutavern T."/>
            <person name="O'Shaughnessy A."/>
            <person name="Dike S."/>
            <person name="Dedhia N."/>
            <person name="Preston R."/>
            <person name="Balija V."/>
            <person name="McCombie W.R."/>
            <person name="Chow T."/>
            <person name="Chen H."/>
            <person name="Chung M."/>
            <person name="Chen C."/>
            <person name="Shaw J."/>
            <person name="Wu H."/>
            <person name="Hsiao K."/>
            <person name="Chao Y."/>
            <person name="Chu M."/>
            <person name="Cheng C."/>
            <person name="Hour A."/>
            <person name="Lee P."/>
            <person name="Lin S."/>
            <person name="Lin Y."/>
            <person name="Liou J."/>
            <person name="Liu S."/>
            <person name="Hsing Y."/>
            <person name="Raghuvanshi S."/>
            <person name="Mohanty A."/>
            <person name="Bharti A.K."/>
            <person name="Gaur A."/>
            <person name="Gupta V."/>
            <person name="Kumar D."/>
            <person name="Ravi V."/>
            <person name="Vij S."/>
            <person name="Kapur A."/>
            <person name="Khurana P."/>
            <person name="Khurana P."/>
            <person name="Khurana J.P."/>
            <person name="Tyagi A.K."/>
            <person name="Gaikwad K."/>
            <person name="Singh A."/>
            <person name="Dalal V."/>
            <person name="Srivastava S."/>
            <person name="Dixit A."/>
            <person name="Pal A.K."/>
            <person name="Ghazi I.A."/>
            <person name="Yadav M."/>
            <person name="Pandit A."/>
            <person name="Bhargava A."/>
            <person name="Sureshbabu K."/>
            <person name="Batra K."/>
            <person name="Sharma T.R."/>
            <person name="Mohapatra T."/>
            <person name="Singh N.K."/>
            <person name="Messing J."/>
            <person name="Nelson A.B."/>
            <person name="Fuks G."/>
            <person name="Kavchok S."/>
            <person name="Keizer G."/>
            <person name="Linton E."/>
            <person name="Llaca V."/>
            <person name="Song R."/>
            <person name="Tanyolac B."/>
            <person name="Young S."/>
            <person name="Ho-Il K."/>
            <person name="Hahn J.H."/>
            <person name="Sangsakoo G."/>
            <person name="Vanavichit A."/>
            <person name="de Mattos Luiz.A.T."/>
            <person name="Zimmer P.D."/>
            <person name="Malone G."/>
            <person name="Dellagostin O."/>
            <person name="de Oliveira A.C."/>
            <person name="Bevan M."/>
            <person name="Bancroft I."/>
            <person name="Minx P."/>
            <person name="Cordum H."/>
            <person name="Wilson R."/>
            <person name="Cheng Z."/>
            <person name="Jin W."/>
            <person name="Jiang J."/>
            <person name="Leong S.A."/>
            <person name="Iwama H."/>
            <person name="Gojobori T."/>
            <person name="Itoh T."/>
            <person name="Niimura Y."/>
            <person name="Fujii Y."/>
            <person name="Habara T."/>
            <person name="Sakai H."/>
            <person name="Sato Y."/>
            <person name="Wilson G."/>
            <person name="Kumar K."/>
            <person name="McCouch S."/>
            <person name="Juretic N."/>
            <person name="Hoen D."/>
            <person name="Wright S."/>
            <person name="Bruskiewich R."/>
            <person name="Bureau T."/>
            <person name="Miyao A."/>
            <person name="Hirochika H."/>
            <person name="Nishikawa T."/>
            <person name="Kadowaki K."/>
            <person name="Sugiura M."/>
            <person name="Burr B."/>
            <person name="Sasaki T."/>
        </authorList>
    </citation>
    <scope>NUCLEOTIDE SEQUENCE [LARGE SCALE GENOMIC DNA]</scope>
    <source>
        <strain evidence="6">cv. Nipponbare</strain>
    </source>
</reference>
<dbReference type="GO" id="GO:0005634">
    <property type="term" value="C:nucleus"/>
    <property type="evidence" value="ECO:0007669"/>
    <property type="project" value="UniProtKB-SubCell"/>
</dbReference>
<organism evidence="5 6">
    <name type="scientific">Oryza sativa subsp. japonica</name>
    <name type="common">Rice</name>
    <dbReference type="NCBI Taxonomy" id="39947"/>
    <lineage>
        <taxon>Eukaryota</taxon>
        <taxon>Viridiplantae</taxon>
        <taxon>Streptophyta</taxon>
        <taxon>Embryophyta</taxon>
        <taxon>Tracheophyta</taxon>
        <taxon>Spermatophyta</taxon>
        <taxon>Magnoliopsida</taxon>
        <taxon>Liliopsida</taxon>
        <taxon>Poales</taxon>
        <taxon>Poaceae</taxon>
        <taxon>BOP clade</taxon>
        <taxon>Oryzoideae</taxon>
        <taxon>Oryzeae</taxon>
        <taxon>Oryzinae</taxon>
        <taxon>Oryza</taxon>
        <taxon>Oryza sativa</taxon>
    </lineage>
</organism>
<sequence>MAGGRWIRHGMAMSVVATGNCGRSVGGQEARRLHLYCRAVAGATSADPAQHGCGPGDDGRVQKKMASTSTYSGVHLRGDIPPPSPPAIDDVLDVLPIAGQDIPEDVVPLIGTMFESEDAAYSFYNRYARYAGFGIKKGKFDNARRARFLHCTRQGNHTYKGEELACYCKKAENKVEENSDDVNKLLMFFKEMKVKNNNFYFDIQADEKDAIQNIFWCNASSRAAYHHFGDCITFDTTYRTNMFNMPLAVFVGCNHHMQSVILSVALLRDERAESFEWLFKTFLKCMGGKAPMCILTDEDPAMASAIREVLKNTIHRLCRWHVLKKYKKQLGVLYEMFKHRNFKEKLHFVINHPLTPSEFVAAWKDLVEEFELQGCECEPVLSTRYAFEEQLSKLYTRAVFTLFKETLFDSTAFLVNEVSNAMGAYVVTHGKTIRKNPWSQHAFQVTADVESGLYECECKTWIHTELSLHCNKQCLLLQLQCEPVLSTRYAFEEQLSKLYTRAVFTLFKETLFDSTAFLVNEVSNAMGAYVVTHGKTIRKNPWSQHAFQVTADVESGLYECECKTWIHTGLFCPHIVRVLSHLQVEKILPRYILKRYTRSAKEGGVFDDHDYRRFGLDSTSEIYRHTVLINEATKVAKKASKSTQCYDRAMEVFKELDIEIDGIPCEQLLNNEENNIGEMETDPVQAPLTAPPISTTKGRKKDKEKLVSKQTESKQRKDHSRRCSVCHKIEGHNARTCPSRSKRQKTTTRQARDDYDEEDEEDEEE</sequence>
<keyword evidence="2" id="KW-0479">Metal-binding</keyword>
<feature type="compositionally biased region" description="Basic residues" evidence="3">
    <location>
        <begin position="716"/>
        <end position="725"/>
    </location>
</feature>
<dbReference type="EMBL" id="AC135957">
    <property type="protein sequence ID" value="AAX96235.1"/>
    <property type="molecule type" value="Genomic_DNA"/>
</dbReference>
<dbReference type="Pfam" id="PF10551">
    <property type="entry name" value="MULE"/>
    <property type="match status" value="1"/>
</dbReference>
<feature type="region of interest" description="Disordered" evidence="3">
    <location>
        <begin position="679"/>
        <end position="765"/>
    </location>
</feature>
<evidence type="ECO:0000313" key="6">
    <source>
        <dbReference type="Proteomes" id="UP000000763"/>
    </source>
</evidence>
<feature type="compositionally biased region" description="Acidic residues" evidence="3">
    <location>
        <begin position="754"/>
        <end position="765"/>
    </location>
</feature>
<evidence type="ECO:0000256" key="3">
    <source>
        <dbReference type="SAM" id="MobiDB-lite"/>
    </source>
</evidence>
<keyword evidence="2" id="KW-0862">Zinc</keyword>
<proteinExistence type="inferred from homology"/>
<dbReference type="PANTHER" id="PTHR31669:SF217">
    <property type="entry name" value="PROTEIN FAR1-RELATED SEQUENCE"/>
    <property type="match status" value="1"/>
</dbReference>
<gene>
    <name evidence="5" type="ordered locus">LOC_Os11g17300</name>
</gene>
<protein>
    <recommendedName>
        <fullName evidence="2">Protein FAR1-RELATED SEQUENCE</fullName>
    </recommendedName>
</protein>
<comment type="subcellular location">
    <subcellularLocation>
        <location evidence="2">Nucleus</location>
    </subcellularLocation>
</comment>
<evidence type="ECO:0000259" key="4">
    <source>
        <dbReference type="PROSITE" id="PS50966"/>
    </source>
</evidence>
<evidence type="ECO:0000256" key="1">
    <source>
        <dbReference type="PROSITE-ProRule" id="PRU00325"/>
    </source>
</evidence>
<evidence type="ECO:0000313" key="5">
    <source>
        <dbReference type="EMBL" id="AAX96235.1"/>
    </source>
</evidence>
<dbReference type="GO" id="GO:0006355">
    <property type="term" value="P:regulation of DNA-templated transcription"/>
    <property type="evidence" value="ECO:0007669"/>
    <property type="project" value="UniProtKB-UniRule"/>
</dbReference>
<feature type="compositionally biased region" description="Basic and acidic residues" evidence="3">
    <location>
        <begin position="701"/>
        <end position="715"/>
    </location>
</feature>
<name>Q53MK6_ORYSJ</name>
<dbReference type="Proteomes" id="UP000000763">
    <property type="component" value="Chromosome 11"/>
</dbReference>
<comment type="function">
    <text evidence="2">Putative transcription activator involved in regulating light control of development.</text>
</comment>
<dbReference type="PROSITE" id="PS50966">
    <property type="entry name" value="ZF_SWIM"/>
    <property type="match status" value="1"/>
</dbReference>